<proteinExistence type="predicted"/>
<evidence type="ECO:0000313" key="2">
    <source>
        <dbReference type="EMBL" id="TCP69304.1"/>
    </source>
</evidence>
<dbReference type="EMBL" id="SLXV01000010">
    <property type="protein sequence ID" value="TCP69304.1"/>
    <property type="molecule type" value="Genomic_DNA"/>
</dbReference>
<keyword evidence="3" id="KW-1185">Reference proteome</keyword>
<accession>A0A4R2SA24</accession>
<feature type="transmembrane region" description="Helical" evidence="1">
    <location>
        <begin position="42"/>
        <end position="61"/>
    </location>
</feature>
<protein>
    <submittedName>
        <fullName evidence="2">Uncharacterized protein</fullName>
    </submittedName>
</protein>
<comment type="caution">
    <text evidence="2">The sequence shown here is derived from an EMBL/GenBank/DDBJ whole genome shotgun (WGS) entry which is preliminary data.</text>
</comment>
<feature type="transmembrane region" description="Helical" evidence="1">
    <location>
        <begin position="16"/>
        <end position="36"/>
    </location>
</feature>
<dbReference type="Proteomes" id="UP000294746">
    <property type="component" value="Unassembled WGS sequence"/>
</dbReference>
<name>A0A4R2SA24_9BACL</name>
<keyword evidence="1" id="KW-1133">Transmembrane helix</keyword>
<dbReference type="AlphaFoldDB" id="A0A4R2SA24"/>
<keyword evidence="1" id="KW-0472">Membrane</keyword>
<feature type="transmembrane region" description="Helical" evidence="1">
    <location>
        <begin position="94"/>
        <end position="113"/>
    </location>
</feature>
<sequence>MTMEDTQLRSLRQKELLYTNILFVVYAVIVFGLIFSRASTPLVYAVLAIIFAISPLSMVLARKSNILYLMFPGMNELLRYEQEKLGDQWLRYQLSNVYLQVAVSLFFVIQAIIRPAHPFSNGLPLWYFLVVPAVLLILGNLNVRSQARRIDQSNYEQLKIYTGDRVLFTSIFAIVALVITGVVFVAYKILEKSWSHIGPF</sequence>
<evidence type="ECO:0000313" key="3">
    <source>
        <dbReference type="Proteomes" id="UP000294746"/>
    </source>
</evidence>
<reference evidence="2 3" key="1">
    <citation type="submission" date="2019-03" db="EMBL/GenBank/DDBJ databases">
        <title>Genomic Encyclopedia of Type Strains, Phase IV (KMG-IV): sequencing the most valuable type-strain genomes for metagenomic binning, comparative biology and taxonomic classification.</title>
        <authorList>
            <person name="Goeker M."/>
        </authorList>
    </citation>
    <scope>NUCLEOTIDE SEQUENCE [LARGE SCALE GENOMIC DNA]</scope>
    <source>
        <strain evidence="2 3">DSM 46831</strain>
    </source>
</reference>
<gene>
    <name evidence="2" type="ORF">EDD57_11027</name>
</gene>
<feature type="transmembrane region" description="Helical" evidence="1">
    <location>
        <begin position="125"/>
        <end position="145"/>
    </location>
</feature>
<feature type="transmembrane region" description="Helical" evidence="1">
    <location>
        <begin position="166"/>
        <end position="190"/>
    </location>
</feature>
<keyword evidence="1" id="KW-0812">Transmembrane</keyword>
<organism evidence="2 3">
    <name type="scientific">Baia soyae</name>
    <dbReference type="NCBI Taxonomy" id="1544746"/>
    <lineage>
        <taxon>Bacteria</taxon>
        <taxon>Bacillati</taxon>
        <taxon>Bacillota</taxon>
        <taxon>Bacilli</taxon>
        <taxon>Bacillales</taxon>
        <taxon>Thermoactinomycetaceae</taxon>
        <taxon>Baia</taxon>
    </lineage>
</organism>
<evidence type="ECO:0000256" key="1">
    <source>
        <dbReference type="SAM" id="Phobius"/>
    </source>
</evidence>